<dbReference type="OrthoDB" id="185373at2759"/>
<feature type="repeat" description="PPR" evidence="2">
    <location>
        <begin position="281"/>
        <end position="315"/>
    </location>
</feature>
<dbReference type="GO" id="GO:0003723">
    <property type="term" value="F:RNA binding"/>
    <property type="evidence" value="ECO:0007669"/>
    <property type="project" value="InterPro"/>
</dbReference>
<dbReference type="Pfam" id="PF01535">
    <property type="entry name" value="PPR"/>
    <property type="match status" value="4"/>
</dbReference>
<accession>A0A8T2TKN0</accession>
<dbReference type="Pfam" id="PF13812">
    <property type="entry name" value="PPR_3"/>
    <property type="match status" value="2"/>
</dbReference>
<feature type="repeat" description="PPR" evidence="2">
    <location>
        <begin position="179"/>
        <end position="213"/>
    </location>
</feature>
<feature type="repeat" description="PPR" evidence="2">
    <location>
        <begin position="888"/>
        <end position="922"/>
    </location>
</feature>
<dbReference type="InterPro" id="IPR011990">
    <property type="entry name" value="TPR-like_helical_dom_sf"/>
</dbReference>
<dbReference type="PANTHER" id="PTHR47926">
    <property type="entry name" value="PENTATRICOPEPTIDE REPEAT-CONTAINING PROTEIN"/>
    <property type="match status" value="1"/>
</dbReference>
<dbReference type="FunFam" id="1.25.40.10:FF:000344">
    <property type="entry name" value="Pentatricopeptide repeat-containing protein"/>
    <property type="match status" value="1"/>
</dbReference>
<protein>
    <recommendedName>
        <fullName evidence="5">Pentatricopeptide repeat-containing protein</fullName>
    </recommendedName>
</protein>
<dbReference type="GO" id="GO:0009451">
    <property type="term" value="P:RNA modification"/>
    <property type="evidence" value="ECO:0007669"/>
    <property type="project" value="InterPro"/>
</dbReference>
<evidence type="ECO:0008006" key="5">
    <source>
        <dbReference type="Google" id="ProtNLM"/>
    </source>
</evidence>
<organism evidence="3 4">
    <name type="scientific">Ceratopteris richardii</name>
    <name type="common">Triangle waterfern</name>
    <dbReference type="NCBI Taxonomy" id="49495"/>
    <lineage>
        <taxon>Eukaryota</taxon>
        <taxon>Viridiplantae</taxon>
        <taxon>Streptophyta</taxon>
        <taxon>Embryophyta</taxon>
        <taxon>Tracheophyta</taxon>
        <taxon>Polypodiopsida</taxon>
        <taxon>Polypodiidae</taxon>
        <taxon>Polypodiales</taxon>
        <taxon>Pteridineae</taxon>
        <taxon>Pteridaceae</taxon>
        <taxon>Parkerioideae</taxon>
        <taxon>Ceratopteris</taxon>
    </lineage>
</organism>
<feature type="repeat" description="PPR" evidence="2">
    <location>
        <begin position="77"/>
        <end position="111"/>
    </location>
</feature>
<proteinExistence type="predicted"/>
<keyword evidence="1" id="KW-0677">Repeat</keyword>
<evidence type="ECO:0000256" key="2">
    <source>
        <dbReference type="PROSITE-ProRule" id="PRU00708"/>
    </source>
</evidence>
<comment type="caution">
    <text evidence="3">The sequence shown here is derived from an EMBL/GenBank/DDBJ whole genome shotgun (WGS) entry which is preliminary data.</text>
</comment>
<feature type="repeat" description="PPR" evidence="2">
    <location>
        <begin position="383"/>
        <end position="417"/>
    </location>
</feature>
<dbReference type="FunFam" id="1.25.40.10:FF:000285">
    <property type="entry name" value="Pentatricopeptide repeat-containing protein, chloroplastic"/>
    <property type="match status" value="1"/>
</dbReference>
<dbReference type="Gene3D" id="1.25.40.10">
    <property type="entry name" value="Tetratricopeptide repeat domain"/>
    <property type="match status" value="9"/>
</dbReference>
<reference evidence="3" key="1">
    <citation type="submission" date="2021-08" db="EMBL/GenBank/DDBJ databases">
        <title>WGS assembly of Ceratopteris richardii.</title>
        <authorList>
            <person name="Marchant D.B."/>
            <person name="Chen G."/>
            <person name="Jenkins J."/>
            <person name="Shu S."/>
            <person name="Leebens-Mack J."/>
            <person name="Grimwood J."/>
            <person name="Schmutz J."/>
            <person name="Soltis P."/>
            <person name="Soltis D."/>
            <person name="Chen Z.-H."/>
        </authorList>
    </citation>
    <scope>NUCLEOTIDE SEQUENCE</scope>
    <source>
        <strain evidence="3">Whitten #5841</strain>
        <tissue evidence="3">Leaf</tissue>
    </source>
</reference>
<dbReference type="EMBL" id="CM035417">
    <property type="protein sequence ID" value="KAH7422980.1"/>
    <property type="molecule type" value="Genomic_DNA"/>
</dbReference>
<evidence type="ECO:0000256" key="1">
    <source>
        <dbReference type="ARBA" id="ARBA00022737"/>
    </source>
</evidence>
<keyword evidence="4" id="KW-1185">Reference proteome</keyword>
<sequence length="1038" mass="114797">MHKNSVACYSKQTFLVLLQSCAKVKDLERGVAIHSQLIKSGLADSDCVVGSALVHMYGKCGSLAKSQEVLDNFFTKDVVLWTSLVTAYSEHSYGADAMKCFEQMKSEGVFPNAFTFTSVLKVCLPKGMTVKVKRLHVEIELQGLLVTDLVLGNALVDAYGKSGMLALGLKVFDKLPVRDFVSWSTLISSFVNDGKFNQVIMLFQQMIHEGVSPNSFTYAHYLKACNGLGSACRGKEAHMEIEKKGLLDNNHFIGAILVGFYAKVGLMMEAKTAFTRILIRDVVVWTSLIGGFSQHGYSIEALDAFEDMQLDGTSPNATTFAFVLEACKNIEAIKKGLEIHGEIERRDFLTENIHLGNSLVDMYAQFGMVAKSQEVFEFMFSVNLVSWNALISGYVENGHAEGAISLYAEMIAEGFVPDSITYICILRACGSLHCVRRGQLLHSEIEKRGFLESDIHISSALVCMYANCGLMDVARLVFDMLQIQVEASWSALIAGYVDQGYSDAALVCFEKMQTENISPSLTTLIYILKACGDAQASKKGIEIHSEIERQGLFEIDDRVSRMLATMYIECGLLAFAQQVLNRMSFLNAASAAAVLKKYARNGKEVMDLIESTREKSFLPNAYSYVCSLKLCTKLQMIDRELHAEIERKGLLEKNRFIGNSLIAMYATSRQMKKAEQVFESLQVRDIVSWNVLISGYINEGNCEQALKCLDELQFLGICPDARTFILRLQACSEVGNITKGGEIYLEMGRQGLVGTDLHIGSALIEMFTKLGSLEKAQEVFDKFDAHGLVLWNVLLAGYAEQGRAENALKCLEEMQLEGICPSIPTYLACIKACSEAGATDKGIELHAELGRKDLLEELLLGSSLVDMYSNCGKIHMAQEVFDMLPSHDVVSWTALLAGYSHLGEGEHIFPLFKQMLEESIKPDPVIFLVVLGACKHRGLINKGLSFYESMSKDYGVSPSVDHSECVVDLLGRAGQIHTAVELICRMQSSSDFLLWDTILAACRYWGSMKYGRLAFHKALLLNGKDAMACVDGLHLLGY</sequence>
<evidence type="ECO:0000313" key="4">
    <source>
        <dbReference type="Proteomes" id="UP000825935"/>
    </source>
</evidence>
<dbReference type="InterPro" id="IPR002885">
    <property type="entry name" value="PPR_rpt"/>
</dbReference>
<dbReference type="NCBIfam" id="TIGR00756">
    <property type="entry name" value="PPR"/>
    <property type="match status" value="8"/>
</dbReference>
<dbReference type="PROSITE" id="PS51375">
    <property type="entry name" value="PPR"/>
    <property type="match status" value="8"/>
</dbReference>
<dbReference type="AlphaFoldDB" id="A0A8T2TKN0"/>
<dbReference type="FunFam" id="1.25.40.10:FF:000158">
    <property type="entry name" value="pentatricopeptide repeat-containing protein At2g33680"/>
    <property type="match status" value="1"/>
</dbReference>
<dbReference type="PANTHER" id="PTHR47926:SF382">
    <property type="entry name" value="PENTACOTRIPEPTIDE-REPEAT REGION OF PRORP DOMAIN-CONTAINING PROTEIN"/>
    <property type="match status" value="1"/>
</dbReference>
<gene>
    <name evidence="3" type="ORF">KP509_12G034200</name>
</gene>
<dbReference type="Pfam" id="PF13041">
    <property type="entry name" value="PPR_2"/>
    <property type="match status" value="6"/>
</dbReference>
<feature type="repeat" description="PPR" evidence="2">
    <location>
        <begin position="685"/>
        <end position="719"/>
    </location>
</feature>
<feature type="repeat" description="PPR" evidence="2">
    <location>
        <begin position="485"/>
        <end position="519"/>
    </location>
</feature>
<dbReference type="Proteomes" id="UP000825935">
    <property type="component" value="Chromosome 12"/>
</dbReference>
<feature type="repeat" description="PPR" evidence="2">
    <location>
        <begin position="787"/>
        <end position="821"/>
    </location>
</feature>
<dbReference type="InterPro" id="IPR046960">
    <property type="entry name" value="PPR_At4g14850-like_plant"/>
</dbReference>
<dbReference type="GO" id="GO:0048731">
    <property type="term" value="P:system development"/>
    <property type="evidence" value="ECO:0007669"/>
    <property type="project" value="UniProtKB-ARBA"/>
</dbReference>
<name>A0A8T2TKN0_CERRI</name>
<evidence type="ECO:0000313" key="3">
    <source>
        <dbReference type="EMBL" id="KAH7422980.1"/>
    </source>
</evidence>